<keyword evidence="6" id="KW-1185">Reference proteome</keyword>
<accession>A0A1J1J389</accession>
<dbReference type="Gene3D" id="3.40.390.10">
    <property type="entry name" value="Collagenase (Catalytic Domain)"/>
    <property type="match status" value="2"/>
</dbReference>
<gene>
    <name evidence="5" type="ORF">CLUMA_CG019061</name>
</gene>
<keyword evidence="3" id="KW-0812">Transmembrane</keyword>
<dbReference type="GO" id="GO:0004222">
    <property type="term" value="F:metalloendopeptidase activity"/>
    <property type="evidence" value="ECO:0007669"/>
    <property type="project" value="InterPro"/>
</dbReference>
<keyword evidence="3" id="KW-0472">Membrane</keyword>
<keyword evidence="3" id="KW-1133">Transmembrane helix</keyword>
<dbReference type="SUPFAM" id="SSF55486">
    <property type="entry name" value="Metalloproteases ('zincins'), catalytic domain"/>
    <property type="match status" value="1"/>
</dbReference>
<dbReference type="InterPro" id="IPR042089">
    <property type="entry name" value="Peptidase_M13_dom_2"/>
</dbReference>
<evidence type="ECO:0000313" key="6">
    <source>
        <dbReference type="Proteomes" id="UP000183832"/>
    </source>
</evidence>
<dbReference type="GO" id="GO:0006508">
    <property type="term" value="P:proteolysis"/>
    <property type="evidence" value="ECO:0007669"/>
    <property type="project" value="InterPro"/>
</dbReference>
<dbReference type="Proteomes" id="UP000183832">
    <property type="component" value="Unassembled WGS sequence"/>
</dbReference>
<sequence>MTTETSTTISSISGANIHTISGSSKQQNVQKRTVHQFETDKIEVQLNEQGTTTSSAISKLSTRLINLLFCGPCIQFLKTSTTFHKMTLTGVTLLVTSLLVASPILFLISAAPSIPQRDGCVAQDDCIANLPPPECQETICKNVAASIQAKINWKIDVCKDFKSFSCSKHPNSLRIMKSPQEIADHQMLQLLSLNTTTGSFRKLGRLYESCLRQQLNSTSIRMAIETLGGYLPSNALGPSTMTPLLVEIMKIGAPLPLLDIYYDLSYGRKPQILLIIDVPTNVHHILQNTVRWLTPKPPPFKIDDSIPTLLDPLLKYFLPMGLSVEQFESERHSIHRFVRELNEIRKNHIDRDFASSYVVNNISALAESFPFECLKFQLNWFELLPLNWSGPIVVRSPNYMRSLRDLLLSHSNRVIHNSLLLLFASNVLPPAHPTPLICTKATMAVMPEASSALFMSQFTDDVVRNAIARSSVVFDLLKAHLKRAPSLRGAALVRLASLKFQAEPWPPLILNKTEALAKLDEVEITSDNWFENVLRIYDQRGLYTVENITIDSQTTWAYPTISKAFYDPLSHKIVVPLSLILVPYFHPHLPPYLHYSTVGTSIAKEILRSVTKAFEDKAMRCVPTAVEVFSHFSNASRMELLITSGGMQIAYHSMLTLSGSKAMERLPGLNLSSTQIFFLVTAQELCSKSQYEGIKTDSEDFHDILFWLIAQGGTASQHFQCQYGSTFRLIQNCGIW</sequence>
<dbReference type="PANTHER" id="PTHR11733">
    <property type="entry name" value="ZINC METALLOPROTEASE FAMILY M13 NEPRILYSIN-RELATED"/>
    <property type="match status" value="1"/>
</dbReference>
<feature type="transmembrane region" description="Helical" evidence="3">
    <location>
        <begin position="88"/>
        <end position="108"/>
    </location>
</feature>
<dbReference type="EMBL" id="CVRI01000066">
    <property type="protein sequence ID" value="CRL06252.1"/>
    <property type="molecule type" value="Genomic_DNA"/>
</dbReference>
<dbReference type="GO" id="GO:0005886">
    <property type="term" value="C:plasma membrane"/>
    <property type="evidence" value="ECO:0007669"/>
    <property type="project" value="UniProtKB-SubCell"/>
</dbReference>
<evidence type="ECO:0000256" key="1">
    <source>
        <dbReference type="ARBA" id="ARBA00004401"/>
    </source>
</evidence>
<evidence type="ECO:0000256" key="3">
    <source>
        <dbReference type="SAM" id="Phobius"/>
    </source>
</evidence>
<reference evidence="5 6" key="1">
    <citation type="submission" date="2015-04" db="EMBL/GenBank/DDBJ databases">
        <authorList>
            <person name="Syromyatnikov M.Y."/>
            <person name="Popov V.N."/>
        </authorList>
    </citation>
    <scope>NUCLEOTIDE SEQUENCE [LARGE SCALE GENOMIC DNA]</scope>
</reference>
<evidence type="ECO:0000256" key="2">
    <source>
        <dbReference type="ARBA" id="ARBA00007357"/>
    </source>
</evidence>
<dbReference type="PROSITE" id="PS51885">
    <property type="entry name" value="NEPRILYSIN"/>
    <property type="match status" value="1"/>
</dbReference>
<comment type="subcellular location">
    <subcellularLocation>
        <location evidence="1">Cell membrane</location>
        <topology evidence="1">Single-pass type II membrane protein</topology>
    </subcellularLocation>
</comment>
<proteinExistence type="inferred from homology"/>
<dbReference type="AlphaFoldDB" id="A0A1J1J389"/>
<dbReference type="InterPro" id="IPR024079">
    <property type="entry name" value="MetalloPept_cat_dom_sf"/>
</dbReference>
<name>A0A1J1J389_9DIPT</name>
<dbReference type="STRING" id="568069.A0A1J1J389"/>
<organism evidence="5 6">
    <name type="scientific">Clunio marinus</name>
    <dbReference type="NCBI Taxonomy" id="568069"/>
    <lineage>
        <taxon>Eukaryota</taxon>
        <taxon>Metazoa</taxon>
        <taxon>Ecdysozoa</taxon>
        <taxon>Arthropoda</taxon>
        <taxon>Hexapoda</taxon>
        <taxon>Insecta</taxon>
        <taxon>Pterygota</taxon>
        <taxon>Neoptera</taxon>
        <taxon>Endopterygota</taxon>
        <taxon>Diptera</taxon>
        <taxon>Nematocera</taxon>
        <taxon>Chironomoidea</taxon>
        <taxon>Chironomidae</taxon>
        <taxon>Clunio</taxon>
    </lineage>
</organism>
<dbReference type="Pfam" id="PF05649">
    <property type="entry name" value="Peptidase_M13_N"/>
    <property type="match status" value="1"/>
</dbReference>
<evidence type="ECO:0000313" key="5">
    <source>
        <dbReference type="EMBL" id="CRL06252.1"/>
    </source>
</evidence>
<comment type="similarity">
    <text evidence="2">Belongs to the peptidase M13 family.</text>
</comment>
<dbReference type="InterPro" id="IPR008753">
    <property type="entry name" value="Peptidase_M13_N"/>
</dbReference>
<dbReference type="PANTHER" id="PTHR11733:SF209">
    <property type="entry name" value="FI20018P1"/>
    <property type="match status" value="1"/>
</dbReference>
<dbReference type="InterPro" id="IPR000718">
    <property type="entry name" value="Peptidase_M13"/>
</dbReference>
<feature type="domain" description="Peptidase M13 N-terminal" evidence="4">
    <location>
        <begin position="158"/>
        <end position="428"/>
    </location>
</feature>
<dbReference type="OrthoDB" id="2016263at2759"/>
<protein>
    <submittedName>
        <fullName evidence="5">CLUMA_CG019061, isoform A</fullName>
    </submittedName>
</protein>
<dbReference type="Gene3D" id="1.10.1380.10">
    <property type="entry name" value="Neutral endopeptidase , domain2"/>
    <property type="match status" value="1"/>
</dbReference>
<evidence type="ECO:0000259" key="4">
    <source>
        <dbReference type="Pfam" id="PF05649"/>
    </source>
</evidence>